<dbReference type="PANTHER" id="PTHR30055:SF234">
    <property type="entry name" value="HTH-TYPE TRANSCRIPTIONAL REGULATOR BETI"/>
    <property type="match status" value="1"/>
</dbReference>
<dbReference type="Gene3D" id="1.10.357.10">
    <property type="entry name" value="Tetracycline Repressor, domain 2"/>
    <property type="match status" value="1"/>
</dbReference>
<comment type="caution">
    <text evidence="6">The sequence shown here is derived from an EMBL/GenBank/DDBJ whole genome shotgun (WGS) entry which is preliminary data.</text>
</comment>
<accession>A0ABP7XKJ3</accession>
<dbReference type="RefSeq" id="WP_344733599.1">
    <property type="nucleotide sequence ID" value="NZ_BAAAZH010000016.1"/>
</dbReference>
<reference evidence="7" key="1">
    <citation type="journal article" date="2019" name="Int. J. Syst. Evol. Microbiol.">
        <title>The Global Catalogue of Microorganisms (GCM) 10K type strain sequencing project: providing services to taxonomists for standard genome sequencing and annotation.</title>
        <authorList>
            <consortium name="The Broad Institute Genomics Platform"/>
            <consortium name="The Broad Institute Genome Sequencing Center for Infectious Disease"/>
            <person name="Wu L."/>
            <person name="Ma J."/>
        </authorList>
    </citation>
    <scope>NUCLEOTIDE SEQUENCE [LARGE SCALE GENOMIC DNA]</scope>
    <source>
        <strain evidence="7">JCM 16703</strain>
    </source>
</reference>
<dbReference type="InterPro" id="IPR009057">
    <property type="entry name" value="Homeodomain-like_sf"/>
</dbReference>
<feature type="DNA-binding region" description="H-T-H motif" evidence="4">
    <location>
        <begin position="40"/>
        <end position="59"/>
    </location>
</feature>
<keyword evidence="2 4" id="KW-0238">DNA-binding</keyword>
<name>A0ABP7XKJ3_9ACTN</name>
<evidence type="ECO:0000256" key="1">
    <source>
        <dbReference type="ARBA" id="ARBA00023015"/>
    </source>
</evidence>
<keyword evidence="1" id="KW-0805">Transcription regulation</keyword>
<dbReference type="PANTHER" id="PTHR30055">
    <property type="entry name" value="HTH-TYPE TRANSCRIPTIONAL REGULATOR RUTR"/>
    <property type="match status" value="1"/>
</dbReference>
<evidence type="ECO:0000256" key="3">
    <source>
        <dbReference type="ARBA" id="ARBA00023163"/>
    </source>
</evidence>
<protein>
    <submittedName>
        <fullName evidence="6">TetR/AcrR family transcriptional regulator</fullName>
    </submittedName>
</protein>
<gene>
    <name evidence="6" type="ORF">GCM10022215_23660</name>
</gene>
<evidence type="ECO:0000256" key="4">
    <source>
        <dbReference type="PROSITE-ProRule" id="PRU00335"/>
    </source>
</evidence>
<keyword evidence="7" id="KW-1185">Reference proteome</keyword>
<sequence length="191" mass="20716">MSSHVYGERRDLQARRTDTVEKLLDAGLAELVAVGHEALTVRTVATRAGVSPATAYTYLASKNHLFAELFWQHLARDAEHRPEGDDTLARVRSVTRRMATQLAAHPELAAAVTPALLSSDPDVERLRLRIGGEFVRRFTEALGPGADPAVLETLVLAFSGALLQAGMGLMTYTEMGERLDVVVATILRGTP</sequence>
<dbReference type="PROSITE" id="PS50977">
    <property type="entry name" value="HTH_TETR_2"/>
    <property type="match status" value="1"/>
</dbReference>
<dbReference type="EMBL" id="BAAAZH010000016">
    <property type="protein sequence ID" value="GAA4120270.1"/>
    <property type="molecule type" value="Genomic_DNA"/>
</dbReference>
<evidence type="ECO:0000259" key="5">
    <source>
        <dbReference type="PROSITE" id="PS50977"/>
    </source>
</evidence>
<evidence type="ECO:0000256" key="2">
    <source>
        <dbReference type="ARBA" id="ARBA00023125"/>
    </source>
</evidence>
<evidence type="ECO:0000313" key="7">
    <source>
        <dbReference type="Proteomes" id="UP001501495"/>
    </source>
</evidence>
<dbReference type="Pfam" id="PF00440">
    <property type="entry name" value="TetR_N"/>
    <property type="match status" value="1"/>
</dbReference>
<dbReference type="InterPro" id="IPR050109">
    <property type="entry name" value="HTH-type_TetR-like_transc_reg"/>
</dbReference>
<organism evidence="6 7">
    <name type="scientific">Nocardioides fonticola</name>
    <dbReference type="NCBI Taxonomy" id="450363"/>
    <lineage>
        <taxon>Bacteria</taxon>
        <taxon>Bacillati</taxon>
        <taxon>Actinomycetota</taxon>
        <taxon>Actinomycetes</taxon>
        <taxon>Propionibacteriales</taxon>
        <taxon>Nocardioidaceae</taxon>
        <taxon>Nocardioides</taxon>
    </lineage>
</organism>
<feature type="domain" description="HTH tetR-type" evidence="5">
    <location>
        <begin position="17"/>
        <end position="77"/>
    </location>
</feature>
<proteinExistence type="predicted"/>
<dbReference type="InterPro" id="IPR001647">
    <property type="entry name" value="HTH_TetR"/>
</dbReference>
<dbReference type="Proteomes" id="UP001501495">
    <property type="component" value="Unassembled WGS sequence"/>
</dbReference>
<evidence type="ECO:0000313" key="6">
    <source>
        <dbReference type="EMBL" id="GAA4120270.1"/>
    </source>
</evidence>
<keyword evidence="3" id="KW-0804">Transcription</keyword>
<dbReference type="SUPFAM" id="SSF46689">
    <property type="entry name" value="Homeodomain-like"/>
    <property type="match status" value="1"/>
</dbReference>